<dbReference type="AlphaFoldDB" id="A0A834SVK7"/>
<reference evidence="1" key="1">
    <citation type="submission" date="2020-09" db="EMBL/GenBank/DDBJ databases">
        <title>Genome-Enabled Discovery of Anthraquinone Biosynthesis in Senna tora.</title>
        <authorList>
            <person name="Kang S.-H."/>
            <person name="Pandey R.P."/>
            <person name="Lee C.-M."/>
            <person name="Sim J.-S."/>
            <person name="Jeong J.-T."/>
            <person name="Choi B.-S."/>
            <person name="Jung M."/>
            <person name="Ginzburg D."/>
            <person name="Zhao K."/>
            <person name="Won S.Y."/>
            <person name="Oh T.-J."/>
            <person name="Yu Y."/>
            <person name="Kim N.-H."/>
            <person name="Lee O.R."/>
            <person name="Lee T.-H."/>
            <person name="Bashyal P."/>
            <person name="Kim T.-S."/>
            <person name="Lee W.-H."/>
            <person name="Kawkins C."/>
            <person name="Kim C.-K."/>
            <person name="Kim J.S."/>
            <person name="Ahn B.O."/>
            <person name="Rhee S.Y."/>
            <person name="Sohng J.K."/>
        </authorList>
    </citation>
    <scope>NUCLEOTIDE SEQUENCE</scope>
    <source>
        <tissue evidence="1">Leaf</tissue>
    </source>
</reference>
<protein>
    <submittedName>
        <fullName evidence="1">Uncharacterized protein</fullName>
    </submittedName>
</protein>
<proteinExistence type="predicted"/>
<comment type="caution">
    <text evidence="1">The sequence shown here is derived from an EMBL/GenBank/DDBJ whole genome shotgun (WGS) entry which is preliminary data.</text>
</comment>
<dbReference type="Proteomes" id="UP000634136">
    <property type="component" value="Unassembled WGS sequence"/>
</dbReference>
<accession>A0A834SVK7</accession>
<keyword evidence="2" id="KW-1185">Reference proteome</keyword>
<gene>
    <name evidence="1" type="ORF">G2W53_037056</name>
</gene>
<evidence type="ECO:0000313" key="2">
    <source>
        <dbReference type="Proteomes" id="UP000634136"/>
    </source>
</evidence>
<evidence type="ECO:0000313" key="1">
    <source>
        <dbReference type="EMBL" id="KAF7810313.1"/>
    </source>
</evidence>
<organism evidence="1 2">
    <name type="scientific">Senna tora</name>
    <dbReference type="NCBI Taxonomy" id="362788"/>
    <lineage>
        <taxon>Eukaryota</taxon>
        <taxon>Viridiplantae</taxon>
        <taxon>Streptophyta</taxon>
        <taxon>Embryophyta</taxon>
        <taxon>Tracheophyta</taxon>
        <taxon>Spermatophyta</taxon>
        <taxon>Magnoliopsida</taxon>
        <taxon>eudicotyledons</taxon>
        <taxon>Gunneridae</taxon>
        <taxon>Pentapetalae</taxon>
        <taxon>rosids</taxon>
        <taxon>fabids</taxon>
        <taxon>Fabales</taxon>
        <taxon>Fabaceae</taxon>
        <taxon>Caesalpinioideae</taxon>
        <taxon>Cassia clade</taxon>
        <taxon>Senna</taxon>
    </lineage>
</organism>
<name>A0A834SVK7_9FABA</name>
<sequence length="27" mass="3261">MALIRRKLYNIYRKKYKSNSWKKGAGS</sequence>
<dbReference type="EMBL" id="JAAIUW010000011">
    <property type="protein sequence ID" value="KAF7810313.1"/>
    <property type="molecule type" value="Genomic_DNA"/>
</dbReference>